<dbReference type="AlphaFoldDB" id="A0A8X6P1Y6"/>
<comment type="caution">
    <text evidence="1">The sequence shown here is derived from an EMBL/GenBank/DDBJ whole genome shotgun (WGS) entry which is preliminary data.</text>
</comment>
<keyword evidence="2" id="KW-1185">Reference proteome</keyword>
<evidence type="ECO:0000313" key="2">
    <source>
        <dbReference type="Proteomes" id="UP000887013"/>
    </source>
</evidence>
<protein>
    <submittedName>
        <fullName evidence="1">Uncharacterized protein</fullName>
    </submittedName>
</protein>
<dbReference type="Proteomes" id="UP000887013">
    <property type="component" value="Unassembled WGS sequence"/>
</dbReference>
<gene>
    <name evidence="1" type="ORF">NPIL_488191</name>
</gene>
<organism evidence="1 2">
    <name type="scientific">Nephila pilipes</name>
    <name type="common">Giant wood spider</name>
    <name type="synonym">Nephila maculata</name>
    <dbReference type="NCBI Taxonomy" id="299642"/>
    <lineage>
        <taxon>Eukaryota</taxon>
        <taxon>Metazoa</taxon>
        <taxon>Ecdysozoa</taxon>
        <taxon>Arthropoda</taxon>
        <taxon>Chelicerata</taxon>
        <taxon>Arachnida</taxon>
        <taxon>Araneae</taxon>
        <taxon>Araneomorphae</taxon>
        <taxon>Entelegynae</taxon>
        <taxon>Araneoidea</taxon>
        <taxon>Nephilidae</taxon>
        <taxon>Nephila</taxon>
    </lineage>
</organism>
<sequence length="90" mass="9958">MCLGFSVVASIRNKSHCHESDIVLRIYSLDKKKNMAPNAISTQTTSGSDLLRMKRLDNDKFWLLSAPNPILLTVHLVIIQKCASSGKTVS</sequence>
<accession>A0A8X6P1Y6</accession>
<name>A0A8X6P1Y6_NEPPI</name>
<dbReference type="EMBL" id="BMAW01064715">
    <property type="protein sequence ID" value="GFT46641.1"/>
    <property type="molecule type" value="Genomic_DNA"/>
</dbReference>
<proteinExistence type="predicted"/>
<reference evidence="1" key="1">
    <citation type="submission" date="2020-08" db="EMBL/GenBank/DDBJ databases">
        <title>Multicomponent nature underlies the extraordinary mechanical properties of spider dragline silk.</title>
        <authorList>
            <person name="Kono N."/>
            <person name="Nakamura H."/>
            <person name="Mori M."/>
            <person name="Yoshida Y."/>
            <person name="Ohtoshi R."/>
            <person name="Malay A.D."/>
            <person name="Moran D.A.P."/>
            <person name="Tomita M."/>
            <person name="Numata K."/>
            <person name="Arakawa K."/>
        </authorList>
    </citation>
    <scope>NUCLEOTIDE SEQUENCE</scope>
</reference>
<evidence type="ECO:0000313" key="1">
    <source>
        <dbReference type="EMBL" id="GFT46641.1"/>
    </source>
</evidence>